<gene>
    <name evidence="1" type="ORF">NDI56_03200</name>
</gene>
<sequence>MYDVPFRTDIDTGFADSVVSAARTSLGDTLRSVIYFTPSEMDVLYVRQDLYESRARAVEAKARLVEFERIGFAEAPIRTALSPPTDPDSIGSYDFTVRVHGEGFVVRVLADDDGVLLTTDDMDVDAFEDAAVAIRRFLDGQ</sequence>
<keyword evidence="2" id="KW-1185">Reference proteome</keyword>
<evidence type="ECO:0000313" key="1">
    <source>
        <dbReference type="EMBL" id="MDS0258414.1"/>
    </source>
</evidence>
<comment type="caution">
    <text evidence="1">The sequence shown here is derived from an EMBL/GenBank/DDBJ whole genome shotgun (WGS) entry which is preliminary data.</text>
</comment>
<dbReference type="Pfam" id="PF24366">
    <property type="entry name" value="DUF7522"/>
    <property type="match status" value="1"/>
</dbReference>
<evidence type="ECO:0000313" key="2">
    <source>
        <dbReference type="Proteomes" id="UP001259659"/>
    </source>
</evidence>
<proteinExistence type="predicted"/>
<organism evidence="1 2">
    <name type="scientific">Haloarcula saliterrae</name>
    <dbReference type="NCBI Taxonomy" id="2950534"/>
    <lineage>
        <taxon>Archaea</taxon>
        <taxon>Methanobacteriati</taxon>
        <taxon>Methanobacteriota</taxon>
        <taxon>Stenosarchaea group</taxon>
        <taxon>Halobacteria</taxon>
        <taxon>Halobacteriales</taxon>
        <taxon>Haloarculaceae</taxon>
        <taxon>Haloarcula</taxon>
    </lineage>
</organism>
<protein>
    <submittedName>
        <fullName evidence="1">Uncharacterized protein</fullName>
    </submittedName>
</protein>
<accession>A0ABU2F842</accession>
<dbReference type="RefSeq" id="WP_310917980.1">
    <property type="nucleotide sequence ID" value="NZ_JAMQON010000001.1"/>
</dbReference>
<reference evidence="1 2" key="1">
    <citation type="submission" date="2022-06" db="EMBL/GenBank/DDBJ databases">
        <title>Haloarcula sp. a new haloarchaeum isolate from saline soil.</title>
        <authorList>
            <person name="Strakova D."/>
            <person name="Galisteo C."/>
            <person name="Sanchez-Porro C."/>
            <person name="Ventosa A."/>
        </authorList>
    </citation>
    <scope>NUCLEOTIDE SEQUENCE [LARGE SCALE GENOMIC DNA]</scope>
    <source>
        <strain evidence="1 2">S1CR25-12</strain>
    </source>
</reference>
<dbReference type="EMBL" id="JAMQON010000001">
    <property type="protein sequence ID" value="MDS0258414.1"/>
    <property type="molecule type" value="Genomic_DNA"/>
</dbReference>
<dbReference type="InterPro" id="IPR055944">
    <property type="entry name" value="DUF7522"/>
</dbReference>
<dbReference type="Proteomes" id="UP001259659">
    <property type="component" value="Unassembled WGS sequence"/>
</dbReference>
<name>A0ABU2F842_9EURY</name>